<comment type="caution">
    <text evidence="2">The sequence shown here is derived from an EMBL/GenBank/DDBJ whole genome shotgun (WGS) entry which is preliminary data.</text>
</comment>
<accession>A0ABR2FWF1</accession>
<proteinExistence type="predicted"/>
<organism evidence="2 3">
    <name type="scientific">Hibiscus sabdariffa</name>
    <name type="common">roselle</name>
    <dbReference type="NCBI Taxonomy" id="183260"/>
    <lineage>
        <taxon>Eukaryota</taxon>
        <taxon>Viridiplantae</taxon>
        <taxon>Streptophyta</taxon>
        <taxon>Embryophyta</taxon>
        <taxon>Tracheophyta</taxon>
        <taxon>Spermatophyta</taxon>
        <taxon>Magnoliopsida</taxon>
        <taxon>eudicotyledons</taxon>
        <taxon>Gunneridae</taxon>
        <taxon>Pentapetalae</taxon>
        <taxon>rosids</taxon>
        <taxon>malvids</taxon>
        <taxon>Malvales</taxon>
        <taxon>Malvaceae</taxon>
        <taxon>Malvoideae</taxon>
        <taxon>Hibiscus</taxon>
    </lineage>
</organism>
<feature type="region of interest" description="Disordered" evidence="1">
    <location>
        <begin position="50"/>
        <end position="94"/>
    </location>
</feature>
<reference evidence="2 3" key="1">
    <citation type="journal article" date="2024" name="G3 (Bethesda)">
        <title>Genome assembly of Hibiscus sabdariffa L. provides insights into metabolisms of medicinal natural products.</title>
        <authorList>
            <person name="Kim T."/>
        </authorList>
    </citation>
    <scope>NUCLEOTIDE SEQUENCE [LARGE SCALE GENOMIC DNA]</scope>
    <source>
        <strain evidence="2">TK-2024</strain>
        <tissue evidence="2">Old leaves</tissue>
    </source>
</reference>
<dbReference type="EMBL" id="JBBPBM010000004">
    <property type="protein sequence ID" value="KAK8588588.1"/>
    <property type="molecule type" value="Genomic_DNA"/>
</dbReference>
<evidence type="ECO:0000313" key="2">
    <source>
        <dbReference type="EMBL" id="KAK8588588.1"/>
    </source>
</evidence>
<evidence type="ECO:0000313" key="3">
    <source>
        <dbReference type="Proteomes" id="UP001472677"/>
    </source>
</evidence>
<feature type="region of interest" description="Disordered" evidence="1">
    <location>
        <begin position="1"/>
        <end position="21"/>
    </location>
</feature>
<name>A0ABR2FWF1_9ROSI</name>
<protein>
    <submittedName>
        <fullName evidence="2">Uncharacterized protein</fullName>
    </submittedName>
</protein>
<gene>
    <name evidence="2" type="ORF">V6N12_023017</name>
</gene>
<keyword evidence="3" id="KW-1185">Reference proteome</keyword>
<sequence>MGKMIFSQAKTKISKTSRGEKKPLNSLIKVLRPKVYIIDSSSFKTLGKAIVSSPSSPSLSSPSLSLPRISDPPEPVIELEDDPGNPESSMESSFDASVESFRDYEDLQAFLELDHVDEQCFGYSLNNVYSETHQEVSIDDYELSGLTSHEG</sequence>
<dbReference type="Proteomes" id="UP001472677">
    <property type="component" value="Unassembled WGS sequence"/>
</dbReference>
<evidence type="ECO:0000256" key="1">
    <source>
        <dbReference type="SAM" id="MobiDB-lite"/>
    </source>
</evidence>
<feature type="compositionally biased region" description="Low complexity" evidence="1">
    <location>
        <begin position="52"/>
        <end position="67"/>
    </location>
</feature>